<keyword evidence="3" id="KW-1185">Reference proteome</keyword>
<dbReference type="AlphaFoldDB" id="A0A110B6Q1"/>
<dbReference type="KEGG" id="hhk:HH1059_24730"/>
<dbReference type="InterPro" id="IPR018445">
    <property type="entry name" value="Put_Phosphate_transp_reg"/>
</dbReference>
<accession>A0A110B6Q1</accession>
<comment type="similarity">
    <text evidence="1">Belongs to the UPF0111 family.</text>
</comment>
<gene>
    <name evidence="2" type="ORF">HH1059_24730</name>
</gene>
<evidence type="ECO:0000313" key="3">
    <source>
        <dbReference type="Proteomes" id="UP000218890"/>
    </source>
</evidence>
<dbReference type="Proteomes" id="UP000218890">
    <property type="component" value="Chromosome"/>
</dbReference>
<dbReference type="EMBL" id="AP017372">
    <property type="protein sequence ID" value="BAU56548.1"/>
    <property type="molecule type" value="Genomic_DNA"/>
</dbReference>
<protein>
    <submittedName>
        <fullName evidence="2">Phosphate transport regulator</fullName>
    </submittedName>
</protein>
<dbReference type="InterPro" id="IPR002727">
    <property type="entry name" value="DUF47"/>
</dbReference>
<evidence type="ECO:0000313" key="2">
    <source>
        <dbReference type="EMBL" id="BAU56548.1"/>
    </source>
</evidence>
<dbReference type="SUPFAM" id="SSF109755">
    <property type="entry name" value="PhoU-like"/>
    <property type="match status" value="1"/>
</dbReference>
<proteinExistence type="inferred from homology"/>
<dbReference type="Gene3D" id="1.20.58.220">
    <property type="entry name" value="Phosphate transport system protein phou homolog 2, domain 2"/>
    <property type="match status" value="1"/>
</dbReference>
<sequence length="224" mass="25997">MKNYFARIFGSSPVAPLQRHMEEVVECVDVLPELFRASTAGELQRMRDAHRQIVSREHRADRIKKEIRSQLPPDLFMPWDRRDFLELLRAQDRIANKSKDIAGLMIGRQMQWPEALVEPTLRMLDQGMEATRQAMLAVRELEDLVETGFRGAELELVESLLNKLDDIEAETDRSQIELRSELFQIERELYAVDVMFLYQIIEAIGSLADRAQQTGARFQILLAR</sequence>
<dbReference type="Pfam" id="PF01865">
    <property type="entry name" value="PhoU_div"/>
    <property type="match status" value="1"/>
</dbReference>
<dbReference type="OrthoDB" id="9780540at2"/>
<reference evidence="2" key="1">
    <citation type="submission" date="2016-02" db="EMBL/GenBank/DDBJ databases">
        <title>Halorhodospira halochloris DSM-1059 complete genome, version 2.</title>
        <authorList>
            <person name="Tsukatani Y."/>
        </authorList>
    </citation>
    <scope>NUCLEOTIDE SEQUENCE</scope>
    <source>
        <strain evidence="2">DSM 1059</strain>
    </source>
</reference>
<dbReference type="PANTHER" id="PTHR36536:SF3">
    <property type="entry name" value="UPF0111 PROTEIN HI_1603"/>
    <property type="match status" value="1"/>
</dbReference>
<dbReference type="InterPro" id="IPR038078">
    <property type="entry name" value="PhoU-like_sf"/>
</dbReference>
<dbReference type="RefSeq" id="WP_096406551.1">
    <property type="nucleotide sequence ID" value="NZ_AP017372.2"/>
</dbReference>
<organism evidence="2 3">
    <name type="scientific">Halorhodospira halochloris</name>
    <name type="common">Ectothiorhodospira halochloris</name>
    <dbReference type="NCBI Taxonomy" id="1052"/>
    <lineage>
        <taxon>Bacteria</taxon>
        <taxon>Pseudomonadati</taxon>
        <taxon>Pseudomonadota</taxon>
        <taxon>Gammaproteobacteria</taxon>
        <taxon>Chromatiales</taxon>
        <taxon>Ectothiorhodospiraceae</taxon>
        <taxon>Halorhodospira</taxon>
    </lineage>
</organism>
<evidence type="ECO:0000256" key="1">
    <source>
        <dbReference type="ARBA" id="ARBA00008591"/>
    </source>
</evidence>
<name>A0A110B6Q1_HALHR</name>
<dbReference type="NCBIfam" id="TIGR00153">
    <property type="entry name" value="TIGR00153 family protein"/>
    <property type="match status" value="1"/>
</dbReference>
<dbReference type="PANTHER" id="PTHR36536">
    <property type="entry name" value="UPF0111 PROTEIN HI_1603"/>
    <property type="match status" value="1"/>
</dbReference>